<dbReference type="STRING" id="996342.SAMN05443551_1337"/>
<accession>A0A1M5PKN2</accession>
<organism evidence="2 3">
    <name type="scientific">Marivita hallyeonensis</name>
    <dbReference type="NCBI Taxonomy" id="996342"/>
    <lineage>
        <taxon>Bacteria</taxon>
        <taxon>Pseudomonadati</taxon>
        <taxon>Pseudomonadota</taxon>
        <taxon>Alphaproteobacteria</taxon>
        <taxon>Rhodobacterales</taxon>
        <taxon>Roseobacteraceae</taxon>
        <taxon>Marivita</taxon>
    </lineage>
</organism>
<evidence type="ECO:0000313" key="3">
    <source>
        <dbReference type="Proteomes" id="UP000184221"/>
    </source>
</evidence>
<feature type="transmembrane region" description="Helical" evidence="1">
    <location>
        <begin position="6"/>
        <end position="22"/>
    </location>
</feature>
<dbReference type="Proteomes" id="UP000184221">
    <property type="component" value="Unassembled WGS sequence"/>
</dbReference>
<protein>
    <submittedName>
        <fullName evidence="2">Uncharacterized protein</fullName>
    </submittedName>
</protein>
<feature type="transmembrane region" description="Helical" evidence="1">
    <location>
        <begin position="34"/>
        <end position="55"/>
    </location>
</feature>
<evidence type="ECO:0000256" key="1">
    <source>
        <dbReference type="SAM" id="Phobius"/>
    </source>
</evidence>
<keyword evidence="3" id="KW-1185">Reference proteome</keyword>
<dbReference type="RefSeq" id="WP_072776644.1">
    <property type="nucleotide sequence ID" value="NZ_FQXC01000001.1"/>
</dbReference>
<name>A0A1M5PKN2_9RHOB</name>
<gene>
    <name evidence="2" type="ORF">SAMN05443551_1337</name>
</gene>
<keyword evidence="1" id="KW-0812">Transmembrane</keyword>
<reference evidence="2 3" key="1">
    <citation type="submission" date="2016-11" db="EMBL/GenBank/DDBJ databases">
        <authorList>
            <person name="Jaros S."/>
            <person name="Januszkiewicz K."/>
            <person name="Wedrychowicz H."/>
        </authorList>
    </citation>
    <scope>NUCLEOTIDE SEQUENCE [LARGE SCALE GENOMIC DNA]</scope>
    <source>
        <strain evidence="2 3">DSM 29431</strain>
    </source>
</reference>
<dbReference type="AlphaFoldDB" id="A0A1M5PKN2"/>
<dbReference type="EMBL" id="FQXC01000001">
    <property type="protein sequence ID" value="SHH02277.1"/>
    <property type="molecule type" value="Genomic_DNA"/>
</dbReference>
<sequence length="166" mass="18190">MFLELIAVIVAGLAGAGVMLAISKLSGGRLPKWIIPVAAGLAMLGTTISSEYGWFARTSGNLPDGLEVVQTVESTAIYRPWTYLFPYVDRFVAIDQENVRANSEQSDLYLADLYFFGRWTTVQSVEVMVNCQTGQRADPALGDDSPPIWRDVPEDDPIVSGVCRRS</sequence>
<keyword evidence="1" id="KW-1133">Transmembrane helix</keyword>
<dbReference type="OrthoDB" id="8601734at2"/>
<proteinExistence type="predicted"/>
<evidence type="ECO:0000313" key="2">
    <source>
        <dbReference type="EMBL" id="SHH02277.1"/>
    </source>
</evidence>
<keyword evidence="1" id="KW-0472">Membrane</keyword>